<evidence type="ECO:0000313" key="1">
    <source>
        <dbReference type="EMBL" id="KAJ8002148.1"/>
    </source>
</evidence>
<accession>A0ACC2GEX1</accession>
<reference evidence="1" key="1">
    <citation type="submission" date="2021-05" db="EMBL/GenBank/DDBJ databases">
        <authorList>
            <person name="Pan Q."/>
            <person name="Jouanno E."/>
            <person name="Zahm M."/>
            <person name="Klopp C."/>
            <person name="Cabau C."/>
            <person name="Louis A."/>
            <person name="Berthelot C."/>
            <person name="Parey E."/>
            <person name="Roest Crollius H."/>
            <person name="Montfort J."/>
            <person name="Robinson-Rechavi M."/>
            <person name="Bouchez O."/>
            <person name="Lampietro C."/>
            <person name="Lopez Roques C."/>
            <person name="Donnadieu C."/>
            <person name="Postlethwait J."/>
            <person name="Bobe J."/>
            <person name="Dillon D."/>
            <person name="Chandos A."/>
            <person name="von Hippel F."/>
            <person name="Guiguen Y."/>
        </authorList>
    </citation>
    <scope>NUCLEOTIDE SEQUENCE</scope>
    <source>
        <strain evidence="1">YG-Jan2019</strain>
    </source>
</reference>
<comment type="caution">
    <text evidence="1">The sequence shown here is derived from an EMBL/GenBank/DDBJ whole genome shotgun (WGS) entry which is preliminary data.</text>
</comment>
<gene>
    <name evidence="1" type="ORF">DPEC_G00176810</name>
</gene>
<keyword evidence="2" id="KW-1185">Reference proteome</keyword>
<protein>
    <submittedName>
        <fullName evidence="1">Uncharacterized protein</fullName>
    </submittedName>
</protein>
<sequence>MGGKESRPLCPKCKKPREEWRELPSVEKDFEEGSKTSNKTTDVKERKADTLCADCLVTQLERKDPVRGQNELEQDLKGALEVAKGICAMDRRKEAEKCQSSEVNKEVFHEEAGSNPGDKLRRESIPFPADETDASNQQALCETFKRLMRQDRFVAADVLNQVRELIIAKLSKTAAGETSEASGTVGTTDLKPIVQRLSYILGTETKRQHLLTIALNDTWSCMLNVEILERCSKLKFLELLLHFLDELRKNEADGTWVEVQRECLRCVLGEMGLDFTVASPLLSLTGQGHWSGQQALNLFNILTKCGGEHTDHRKTVEFLELLQKHNLPSTWTNPQGLSVMDMINQTSELKALHQRLKKQLVSVEWEELYCNLDIKYCTDTMSTQISPKDKMVLFGDLEGFVNNFLQRQPWVEKGEEKGVVFMPQSFVLGGHLPEDTIKFGHLGKEDTHIQSTLMTLVKAASTSMKHQTKMMVSWCLLVLSESGRLLQLGTGEGKSCVVAMFAAYRARWSGNKVDVLSSSPVLAKRDSDEWCPFYNDLNISVDCNTEKKNDESRKSCYNAQVVYGTVESFAADCLRQEFEKKDVRPERQFQCIIVDEVDSLLLDHGVQTTYLSSDMPAMEHLNIILATIWSMIKQFKFIPNSEPPTVQGPPLCFYKVLYENTDLSDDLLKGLLEKGEKDAILPPGFCASPDAMLDKCENLTEDSLIAFFSMASNVLGSTEMSGNLSYYTRDSNGQLKLCKGSNENMLSFLLCDKGQCSALYDVHMLCQDVEQAVRSNLHFSNVDKSHKKVPQEILFIQNTLKKISMKLLNKKSTDPNATANTIDTRTHIPGFLKNLVDQKLGMWVQNAFQALQMQEKERYIVCPDGICPVDSEHTGVVERNKKWGDGLQQFLEMKHRIKLNSMTVITNFLSNVSFFKKYQGKIYGTTGTIGNKYEITSLTELYNGLSTVKIPSFLNSKLFEEAGEMLGDEHQWTEKICTAVLQQTRRTRYRDGRAALVICETIKQAQNIFRALDKRQQQQTNEIRNLKIYTDDRKDNTNVTGQELRPGDVIVATNLAGRGTDIVVSKEVLTAGGLFVVLTFLPANDRVEQQAFGRTARQGRPGSAQLLACSTHLPSRVYDLLRTSESPGPLLLQEARDARDHVSAKRVKQVLKNDIPRILQREELFEEYCGILEEDVYKKNTEKGNRKVLVAILNEYWGLWYLRRSDELRENNLEQLKGELRTDMKNKLTKNSQCSSMYHYIKFGNKLMFEKKYEESIKLYTKAIELDKEWAAIAYYYCAYAQYKTYCQRGITQDFISNLEKACESVDLYISQYQTILCLLCGKENDESQPDRSMGLELHGAVMQTASREEEAEEKTEEEQRQENSSLHEQITAKIHLWVFFRQNIEAVIKENSKTMKKCTVFSLMKSPSTVEQREMFRLHQMGLEMVFGTSDMLRFCWQGMVVISLGVVELFGSLLLGDMGLALVSSLGAGENSLGILGTQGARDIMVGIRAMKTGDVNWNILMRDKAASFINQFLVLGLFQNQVRKVFKLPDAEQVGMLQMLTNAKTILVSKMNNLSVSPRRNLDHVSKLICEYGLKMEDQVNLKEICDSVSESILAKSLEIMAKRIESDPLISLINNLVRHYEPIEDNTVTSCYSVLPKYQTDLEKIFMVLVKRAAESQFTGKKRPKTLVELTESVGRRVVAQLQEGKKEEIGITGIMKQEYEAEFQRSAPQALLDTADEYIKVLCELLEKYSKELGARKGRSAPSSEQLGFFRKKLVKPAASELSQALWEMLLQFLGHQQADLFSSRLRRDLGLTSQSFSKADGRKRAGLKTGVGNIHKKYIQRQRTLRVINQLKDFTE</sequence>
<dbReference type="Proteomes" id="UP001157502">
    <property type="component" value="Chromosome 14"/>
</dbReference>
<organism evidence="1 2">
    <name type="scientific">Dallia pectoralis</name>
    <name type="common">Alaska blackfish</name>
    <dbReference type="NCBI Taxonomy" id="75939"/>
    <lineage>
        <taxon>Eukaryota</taxon>
        <taxon>Metazoa</taxon>
        <taxon>Chordata</taxon>
        <taxon>Craniata</taxon>
        <taxon>Vertebrata</taxon>
        <taxon>Euteleostomi</taxon>
        <taxon>Actinopterygii</taxon>
        <taxon>Neopterygii</taxon>
        <taxon>Teleostei</taxon>
        <taxon>Protacanthopterygii</taxon>
        <taxon>Esociformes</taxon>
        <taxon>Umbridae</taxon>
        <taxon>Dallia</taxon>
    </lineage>
</organism>
<name>A0ACC2GEX1_DALPE</name>
<evidence type="ECO:0000313" key="2">
    <source>
        <dbReference type="Proteomes" id="UP001157502"/>
    </source>
</evidence>
<dbReference type="EMBL" id="CM055741">
    <property type="protein sequence ID" value="KAJ8002148.1"/>
    <property type="molecule type" value="Genomic_DNA"/>
</dbReference>
<proteinExistence type="predicted"/>